<protein>
    <submittedName>
        <fullName evidence="1">8404_t:CDS:1</fullName>
    </submittedName>
</protein>
<evidence type="ECO:0000313" key="2">
    <source>
        <dbReference type="Proteomes" id="UP000789366"/>
    </source>
</evidence>
<organism evidence="1 2">
    <name type="scientific">Cetraspora pellucida</name>
    <dbReference type="NCBI Taxonomy" id="1433469"/>
    <lineage>
        <taxon>Eukaryota</taxon>
        <taxon>Fungi</taxon>
        <taxon>Fungi incertae sedis</taxon>
        <taxon>Mucoromycota</taxon>
        <taxon>Glomeromycotina</taxon>
        <taxon>Glomeromycetes</taxon>
        <taxon>Diversisporales</taxon>
        <taxon>Gigasporaceae</taxon>
        <taxon>Cetraspora</taxon>
    </lineage>
</organism>
<proteinExistence type="predicted"/>
<gene>
    <name evidence="1" type="ORF">SPELUC_LOCUS16747</name>
</gene>
<feature type="non-terminal residue" evidence="1">
    <location>
        <position position="1"/>
    </location>
</feature>
<comment type="caution">
    <text evidence="1">The sequence shown here is derived from an EMBL/GenBank/DDBJ whole genome shotgun (WGS) entry which is preliminary data.</text>
</comment>
<evidence type="ECO:0000313" key="1">
    <source>
        <dbReference type="EMBL" id="CAG8785471.1"/>
    </source>
</evidence>
<feature type="non-terminal residue" evidence="1">
    <location>
        <position position="106"/>
    </location>
</feature>
<dbReference type="EMBL" id="CAJVPW010064129">
    <property type="protein sequence ID" value="CAG8785471.1"/>
    <property type="molecule type" value="Genomic_DNA"/>
</dbReference>
<dbReference type="Proteomes" id="UP000789366">
    <property type="component" value="Unassembled WGS sequence"/>
</dbReference>
<keyword evidence="2" id="KW-1185">Reference proteome</keyword>
<reference evidence="1" key="1">
    <citation type="submission" date="2021-06" db="EMBL/GenBank/DDBJ databases">
        <authorList>
            <person name="Kallberg Y."/>
            <person name="Tangrot J."/>
            <person name="Rosling A."/>
        </authorList>
    </citation>
    <scope>NUCLEOTIDE SEQUENCE</scope>
    <source>
        <strain evidence="1">28 12/20/2015</strain>
    </source>
</reference>
<sequence>PDYVCARDWKKERKAKPVDGIEVYIHQVMNSSVIRIDLSTLVEIQSSEEDHLSDQDYTEKPKRERNLWSKLSPSILQKLQIDIISNFFASPTVCIIVALNGGPDTS</sequence>
<name>A0ACA9RB62_9GLOM</name>
<accession>A0ACA9RB62</accession>